<dbReference type="EMBL" id="GL377318">
    <property type="protein sequence ID" value="EFI91228.1"/>
    <property type="molecule type" value="Genomic_DNA"/>
</dbReference>
<dbReference type="Gene3D" id="2.70.50.70">
    <property type="match status" value="1"/>
</dbReference>
<organism evidence="4">
    <name type="scientific">Schizophyllum commune (strain H4-8 / FGSC 9210)</name>
    <name type="common">Split gill fungus</name>
    <dbReference type="NCBI Taxonomy" id="578458"/>
    <lineage>
        <taxon>Eukaryota</taxon>
        <taxon>Fungi</taxon>
        <taxon>Dikarya</taxon>
        <taxon>Basidiomycota</taxon>
        <taxon>Agaricomycotina</taxon>
        <taxon>Agaricomycetes</taxon>
        <taxon>Agaricomycetidae</taxon>
        <taxon>Agaricales</taxon>
        <taxon>Schizophyllaceae</taxon>
        <taxon>Schizophyllum</taxon>
    </lineage>
</organism>
<dbReference type="AlphaFoldDB" id="D8QLA8"/>
<dbReference type="VEuPathDB" id="FungiDB:SCHCODRAFT_02603727"/>
<feature type="region of interest" description="Disordered" evidence="1">
    <location>
        <begin position="210"/>
        <end position="264"/>
    </location>
</feature>
<feature type="compositionally biased region" description="Basic residues" evidence="1">
    <location>
        <begin position="254"/>
        <end position="264"/>
    </location>
</feature>
<accession>D8QLA8</accession>
<dbReference type="eggNOG" id="ENOG502RZYG">
    <property type="taxonomic scope" value="Eukaryota"/>
</dbReference>
<dbReference type="OrthoDB" id="2342176at2759"/>
<protein>
    <recommendedName>
        <fullName evidence="5">Lytic polysaccharide monooxygenase</fullName>
    </recommendedName>
</protein>
<dbReference type="HOGENOM" id="CLU_032571_2_2_1"/>
<dbReference type="PANTHER" id="PTHR36182">
    <property type="entry name" value="PROTEIN, PUTATIVE (AFU_ORTHOLOGUE AFUA_6G10930)-RELATED"/>
    <property type="match status" value="1"/>
</dbReference>
<sequence>MKASIAFLAAFVASAAAHMEVTNPPPLRSKSNPNTPENLIDYSMTSPLISDGSNYPCKGYLADTEGKESVATWAAGSTQSVTLEGSAIHEGGSCQFSLSEDGGETFKVIKSFIGNCPASTGPLNMTVDVPADAKDGENVFAWTWNNRVGNREMYMNCAIITIENGGAGLSAYPDVFVAQLSGVNDCTVPEGTDVDYPNPGEQVERADGDAAIGAPAGDCGAASGGTSATSASGSATATATVSASASASVSAPAKRAHRRRRGSF</sequence>
<evidence type="ECO:0000256" key="2">
    <source>
        <dbReference type="SAM" id="SignalP"/>
    </source>
</evidence>
<dbReference type="GeneID" id="9589130"/>
<evidence type="ECO:0000313" key="4">
    <source>
        <dbReference type="Proteomes" id="UP000007431"/>
    </source>
</evidence>
<dbReference type="STRING" id="578458.D8QLA8"/>
<feature type="signal peptide" evidence="2">
    <location>
        <begin position="1"/>
        <end position="17"/>
    </location>
</feature>
<keyword evidence="2" id="KW-0732">Signal</keyword>
<evidence type="ECO:0000313" key="3">
    <source>
        <dbReference type="EMBL" id="EFI91228.1"/>
    </source>
</evidence>
<feature type="compositionally biased region" description="Low complexity" evidence="1">
    <location>
        <begin position="210"/>
        <end position="251"/>
    </location>
</feature>
<feature type="chain" id="PRO_5003121033" description="Lytic polysaccharide monooxygenase" evidence="2">
    <location>
        <begin position="18"/>
        <end position="264"/>
    </location>
</feature>
<gene>
    <name evidence="3" type="ORF">SCHCODRAFT_238682</name>
</gene>
<keyword evidence="4" id="KW-1185">Reference proteome</keyword>
<reference evidence="3 4" key="1">
    <citation type="journal article" date="2010" name="Nat. Biotechnol.">
        <title>Genome sequence of the model mushroom Schizophyllum commune.</title>
        <authorList>
            <person name="Ohm R.A."/>
            <person name="de Jong J.F."/>
            <person name="Lugones L.G."/>
            <person name="Aerts A."/>
            <person name="Kothe E."/>
            <person name="Stajich J.E."/>
            <person name="de Vries R.P."/>
            <person name="Record E."/>
            <person name="Levasseur A."/>
            <person name="Baker S.E."/>
            <person name="Bartholomew K.A."/>
            <person name="Coutinho P.M."/>
            <person name="Erdmann S."/>
            <person name="Fowler T.J."/>
            <person name="Gathman A.C."/>
            <person name="Lombard V."/>
            <person name="Henrissat B."/>
            <person name="Knabe N."/>
            <person name="Kuees U."/>
            <person name="Lilly W.W."/>
            <person name="Lindquist E."/>
            <person name="Lucas S."/>
            <person name="Magnuson J.K."/>
            <person name="Piumi F."/>
            <person name="Raudaskoski M."/>
            <person name="Salamov A."/>
            <person name="Schmutz J."/>
            <person name="Schwarze F.W.M.R."/>
            <person name="vanKuyk P.A."/>
            <person name="Horton J.S."/>
            <person name="Grigoriev I.V."/>
            <person name="Woesten H.A.B."/>
        </authorList>
    </citation>
    <scope>NUCLEOTIDE SEQUENCE [LARGE SCALE GENOMIC DNA]</scope>
    <source>
        <strain evidence="4">H4-8 / FGSC 9210</strain>
    </source>
</reference>
<dbReference type="PANTHER" id="PTHR36182:SF1">
    <property type="entry name" value="PROTEIN, PUTATIVE (AFU_ORTHOLOGUE AFUA_6G10930)-RELATED"/>
    <property type="match status" value="1"/>
</dbReference>
<dbReference type="Proteomes" id="UP000007431">
    <property type="component" value="Unassembled WGS sequence"/>
</dbReference>
<proteinExistence type="predicted"/>
<evidence type="ECO:0008006" key="5">
    <source>
        <dbReference type="Google" id="ProtNLM"/>
    </source>
</evidence>
<dbReference type="RefSeq" id="XP_003026131.1">
    <property type="nucleotide sequence ID" value="XM_003026085.1"/>
</dbReference>
<dbReference type="KEGG" id="scm:SCHCO_02603727"/>
<dbReference type="InParanoid" id="D8QLA8"/>
<dbReference type="OMA" id="PHKGGSC"/>
<evidence type="ECO:0000256" key="1">
    <source>
        <dbReference type="SAM" id="MobiDB-lite"/>
    </source>
</evidence>
<name>D8QLA8_SCHCM</name>